<dbReference type="PANTHER" id="PTHR13966">
    <property type="entry name" value="ENDONUCLEASE RELATED"/>
    <property type="match status" value="1"/>
</dbReference>
<evidence type="ECO:0000256" key="6">
    <source>
        <dbReference type="SAM" id="SignalP"/>
    </source>
</evidence>
<sequence>MHLLAADKVFCLLVVTAVQQLLVHSQCTVNLQEELGPLEPLFIKDNQLWVPEGPELSWEAGESTLVACSKVKLNNNDKHTSSLTCVSGQEFLVDDEPVLALDVQCSGRMTGDALETEESCGVKGTLLKLGFDVEGVGFLTYIESCYDRPEASVIYTKHVIPGAAIEHAIKEQDRPSFKVAGAAAHVSPATSYTQEAQLQRLSELLGSEDQAKKFIQGGSHYLARGHLAPDADGIYRSWQWATFFYVNVAPQWQIVNAGNWLVVENLARAKAAQLGQDVIVYDGVHDIPRLPHVDGTPVPITLEAGGIRAPKWYWKIIVSSSSSRAGIAFVTNNDPFRTEMPAEELLCEDVCERYGWAGSSFGNFERGYTYCCTVESLQAAIEDIPRDLKVESVLENQRHSVESVDFRRTCAGMGQDAGETALLCSGTGNVLEKSTKQLTKKTCSKGTVFKVEGADAEAKDLKCKEAVVGDILATTELCGNQRGYLYRLGFNADTNGFITYIESCMNSLTFSVLYTKHVLPGAAIKSAVTDTTGTWRKSALFTEAVNPDTLYGQAQQLARMTELLGTADHAKKYITDTQYLVKGHVTPIGDGIFRTWQHAGFYYENAVPQWKDVNEGNWKRVEELTRDIAAHLNEDLIVLQGTRGVLELPHATGSVMTPATLASAGIEVPLWSWKVLKSEKLNAGIAFVTLNNPYETKLEQLLCENICQQAGWSDSQFTDYKKGFTYCCDPNMLC</sequence>
<feature type="binding site" evidence="5">
    <location>
        <position position="256"/>
    </location>
    <ligand>
        <name>Mg(2+)</name>
        <dbReference type="ChEBI" id="CHEBI:18420"/>
        <note>catalytic</note>
    </ligand>
</feature>
<keyword evidence="5" id="KW-0479">Metal-binding</keyword>
<keyword evidence="6" id="KW-0732">Signal</keyword>
<dbReference type="InterPro" id="IPR001604">
    <property type="entry name" value="Endo_G_ENPP1-like_dom"/>
</dbReference>
<evidence type="ECO:0000256" key="5">
    <source>
        <dbReference type="PIRSR" id="PIRSR640255-2"/>
    </source>
</evidence>
<dbReference type="InterPro" id="IPR020821">
    <property type="entry name" value="ENPP1-3/EXOG-like_nuc-like"/>
</dbReference>
<dbReference type="FunFam" id="3.40.570.10:FF:000007">
    <property type="entry name" value="Alkaline nuclease"/>
    <property type="match status" value="1"/>
</dbReference>
<name>A0ABD1DK33_CULPP</name>
<dbReference type="SMART" id="SM00892">
    <property type="entry name" value="Endonuclease_NS"/>
    <property type="match status" value="2"/>
</dbReference>
<feature type="signal peptide" evidence="6">
    <location>
        <begin position="1"/>
        <end position="25"/>
    </location>
</feature>
<evidence type="ECO:0000256" key="1">
    <source>
        <dbReference type="ARBA" id="ARBA00010052"/>
    </source>
</evidence>
<dbReference type="SUPFAM" id="SSF54060">
    <property type="entry name" value="His-Me finger endonucleases"/>
    <property type="match status" value="2"/>
</dbReference>
<comment type="caution">
    <text evidence="9">The sequence shown here is derived from an EMBL/GenBank/DDBJ whole genome shotgun (WGS) entry which is preliminary data.</text>
</comment>
<evidence type="ECO:0000313" key="10">
    <source>
        <dbReference type="Proteomes" id="UP001562425"/>
    </source>
</evidence>
<dbReference type="Gene3D" id="3.40.570.10">
    <property type="entry name" value="Extracellular Endonuclease, subunit A"/>
    <property type="match status" value="2"/>
</dbReference>
<keyword evidence="3" id="KW-0255">Endonuclease</keyword>
<dbReference type="InterPro" id="IPR040255">
    <property type="entry name" value="Non-specific_endonuclease"/>
</dbReference>
<organism evidence="9 10">
    <name type="scientific">Culex pipiens pipiens</name>
    <name type="common">Northern house mosquito</name>
    <dbReference type="NCBI Taxonomy" id="38569"/>
    <lineage>
        <taxon>Eukaryota</taxon>
        <taxon>Metazoa</taxon>
        <taxon>Ecdysozoa</taxon>
        <taxon>Arthropoda</taxon>
        <taxon>Hexapoda</taxon>
        <taxon>Insecta</taxon>
        <taxon>Pterygota</taxon>
        <taxon>Neoptera</taxon>
        <taxon>Endopterygota</taxon>
        <taxon>Diptera</taxon>
        <taxon>Nematocera</taxon>
        <taxon>Culicoidea</taxon>
        <taxon>Culicidae</taxon>
        <taxon>Culicinae</taxon>
        <taxon>Culicini</taxon>
        <taxon>Culex</taxon>
        <taxon>Culex</taxon>
    </lineage>
</organism>
<dbReference type="InterPro" id="IPR044925">
    <property type="entry name" value="His-Me_finger_sf"/>
</dbReference>
<evidence type="ECO:0000259" key="7">
    <source>
        <dbReference type="SMART" id="SM00477"/>
    </source>
</evidence>
<evidence type="ECO:0000313" key="9">
    <source>
        <dbReference type="EMBL" id="KAL1399917.1"/>
    </source>
</evidence>
<feature type="active site" description="Proton acceptor" evidence="4">
    <location>
        <position position="226"/>
    </location>
</feature>
<feature type="domain" description="ENPP1-3/EXOG-like endonuclease/phosphodiesterase" evidence="7">
    <location>
        <begin position="185"/>
        <end position="367"/>
    </location>
</feature>
<evidence type="ECO:0000256" key="2">
    <source>
        <dbReference type="ARBA" id="ARBA00022722"/>
    </source>
</evidence>
<feature type="chain" id="PRO_5044779036" evidence="6">
    <location>
        <begin position="26"/>
        <end position="734"/>
    </location>
</feature>
<protein>
    <submittedName>
        <fullName evidence="9">Uncharacterized protein</fullName>
    </submittedName>
</protein>
<evidence type="ECO:0000256" key="3">
    <source>
        <dbReference type="ARBA" id="ARBA00022759"/>
    </source>
</evidence>
<evidence type="ECO:0000259" key="8">
    <source>
        <dbReference type="SMART" id="SM00892"/>
    </source>
</evidence>
<feature type="domain" description="DNA/RNA non-specific endonuclease/pyrophosphatase/phosphodiesterase" evidence="8">
    <location>
        <begin position="497"/>
        <end position="733"/>
    </location>
</feature>
<comment type="similarity">
    <text evidence="1">Belongs to the DNA/RNA non-specific endonuclease family.</text>
</comment>
<dbReference type="SMART" id="SM00477">
    <property type="entry name" value="NUC"/>
    <property type="match status" value="1"/>
</dbReference>
<reference evidence="9 10" key="1">
    <citation type="submission" date="2024-05" db="EMBL/GenBank/DDBJ databases">
        <title>Culex pipiens pipiens assembly and annotation.</title>
        <authorList>
            <person name="Alout H."/>
            <person name="Durand T."/>
        </authorList>
    </citation>
    <scope>NUCLEOTIDE SEQUENCE [LARGE SCALE GENOMIC DNA]</scope>
    <source>
        <strain evidence="9">HA-2024</strain>
        <tissue evidence="9">Whole body</tissue>
    </source>
</reference>
<dbReference type="Proteomes" id="UP001562425">
    <property type="component" value="Unassembled WGS sequence"/>
</dbReference>
<keyword evidence="10" id="KW-1185">Reference proteome</keyword>
<keyword evidence="2" id="KW-0540">Nuclease</keyword>
<dbReference type="PANTHER" id="PTHR13966:SF17">
    <property type="entry name" value="ENDONUCLEASE-RELATED"/>
    <property type="match status" value="1"/>
</dbReference>
<dbReference type="GO" id="GO:0004519">
    <property type="term" value="F:endonuclease activity"/>
    <property type="evidence" value="ECO:0007669"/>
    <property type="project" value="UniProtKB-KW"/>
</dbReference>
<evidence type="ECO:0000256" key="4">
    <source>
        <dbReference type="PIRSR" id="PIRSR640255-1"/>
    </source>
</evidence>
<accession>A0ABD1DK33</accession>
<dbReference type="AlphaFoldDB" id="A0ABD1DK33"/>
<proteinExistence type="inferred from homology"/>
<dbReference type="EMBL" id="JBEHCU010005409">
    <property type="protein sequence ID" value="KAL1399917.1"/>
    <property type="molecule type" value="Genomic_DNA"/>
</dbReference>
<keyword evidence="3" id="KW-0378">Hydrolase</keyword>
<dbReference type="Pfam" id="PF01223">
    <property type="entry name" value="Endonuclease_NS"/>
    <property type="match status" value="2"/>
</dbReference>
<dbReference type="InterPro" id="IPR044929">
    <property type="entry name" value="DNA/RNA_non-sp_Endonuclease_sf"/>
</dbReference>
<feature type="domain" description="DNA/RNA non-specific endonuclease/pyrophosphatase/phosphodiesterase" evidence="8">
    <location>
        <begin position="138"/>
        <end position="377"/>
    </location>
</feature>
<gene>
    <name evidence="9" type="ORF">pipiens_007843</name>
</gene>